<reference evidence="2" key="1">
    <citation type="submission" date="2016-10" db="EMBL/GenBank/DDBJ databases">
        <authorList>
            <person name="Varghese N."/>
            <person name="Submissions S."/>
        </authorList>
    </citation>
    <scope>NUCLEOTIDE SEQUENCE [LARGE SCALE GENOMIC DNA]</scope>
    <source>
        <strain evidence="2">PL19</strain>
    </source>
</reference>
<dbReference type="Proteomes" id="UP000198928">
    <property type="component" value="Unassembled WGS sequence"/>
</dbReference>
<keyword evidence="2" id="KW-1185">Reference proteome</keyword>
<dbReference type="AlphaFoldDB" id="A0A1I4BZ93"/>
<proteinExistence type="predicted"/>
<evidence type="ECO:0000313" key="2">
    <source>
        <dbReference type="Proteomes" id="UP000198928"/>
    </source>
</evidence>
<sequence>MAKEIKHTAGGKHMTLDELAAFVQDAMRTGAAGHEPVAATVTFGGKLRTVTVEVDVRADRLSKD</sequence>
<dbReference type="OrthoDB" id="4329345at2"/>
<dbReference type="RefSeq" id="WP_093849914.1">
    <property type="nucleotide sequence ID" value="NZ_FOSG01000008.1"/>
</dbReference>
<name>A0A1I4BZ93_9ACTN</name>
<evidence type="ECO:0000313" key="1">
    <source>
        <dbReference type="EMBL" id="SFK73720.1"/>
    </source>
</evidence>
<dbReference type="EMBL" id="FOSG01000008">
    <property type="protein sequence ID" value="SFK73720.1"/>
    <property type="molecule type" value="Genomic_DNA"/>
</dbReference>
<protein>
    <submittedName>
        <fullName evidence="1">Uncharacterized protein</fullName>
    </submittedName>
</protein>
<accession>A0A1I4BZ93</accession>
<gene>
    <name evidence="1" type="ORF">SAMN05192584_108185</name>
</gene>
<organism evidence="1 2">
    <name type="scientific">Streptomyces pini</name>
    <dbReference type="NCBI Taxonomy" id="1520580"/>
    <lineage>
        <taxon>Bacteria</taxon>
        <taxon>Bacillati</taxon>
        <taxon>Actinomycetota</taxon>
        <taxon>Actinomycetes</taxon>
        <taxon>Kitasatosporales</taxon>
        <taxon>Streptomycetaceae</taxon>
        <taxon>Streptomyces</taxon>
    </lineage>
</organism>